<dbReference type="SMART" id="SM00850">
    <property type="entry name" value="LytTR"/>
    <property type="match status" value="1"/>
</dbReference>
<dbReference type="Gene3D" id="2.40.50.1020">
    <property type="entry name" value="LytTr DNA-binding domain"/>
    <property type="match status" value="1"/>
</dbReference>
<dbReference type="RefSeq" id="WP_207700715.1">
    <property type="nucleotide sequence ID" value="NZ_JAFREL020000001.1"/>
</dbReference>
<comment type="caution">
    <text evidence="2">The sequence shown here is derived from an EMBL/GenBank/DDBJ whole genome shotgun (WGS) entry which is preliminary data.</text>
</comment>
<dbReference type="PANTHER" id="PTHR37299:SF1">
    <property type="entry name" value="STAGE 0 SPORULATION PROTEIN A HOMOLOG"/>
    <property type="match status" value="1"/>
</dbReference>
<name>A0ABV0EMM2_9ENTE</name>
<dbReference type="InterPro" id="IPR007492">
    <property type="entry name" value="LytTR_DNA-bd_dom"/>
</dbReference>
<feature type="domain" description="HTH LytTR-type" evidence="1">
    <location>
        <begin position="50"/>
        <end position="146"/>
    </location>
</feature>
<gene>
    <name evidence="2" type="ORF">JZO67_000897</name>
</gene>
<dbReference type="Proteomes" id="UP000664357">
    <property type="component" value="Unassembled WGS sequence"/>
</dbReference>
<protein>
    <recommendedName>
        <fullName evidence="1">HTH LytTR-type domain-containing protein</fullName>
    </recommendedName>
</protein>
<evidence type="ECO:0000313" key="2">
    <source>
        <dbReference type="EMBL" id="MEO1768958.1"/>
    </source>
</evidence>
<organism evidence="2 3">
    <name type="scientific">Candidatus Enterococcus ferrettii</name>
    <dbReference type="NCBI Taxonomy" id="2815324"/>
    <lineage>
        <taxon>Bacteria</taxon>
        <taxon>Bacillati</taxon>
        <taxon>Bacillota</taxon>
        <taxon>Bacilli</taxon>
        <taxon>Lactobacillales</taxon>
        <taxon>Enterococcaceae</taxon>
        <taxon>Enterococcus</taxon>
    </lineage>
</organism>
<dbReference type="PANTHER" id="PTHR37299">
    <property type="entry name" value="TRANSCRIPTIONAL REGULATOR-RELATED"/>
    <property type="match status" value="1"/>
</dbReference>
<dbReference type="PROSITE" id="PS50930">
    <property type="entry name" value="HTH_LYTTR"/>
    <property type="match status" value="1"/>
</dbReference>
<reference evidence="2 3" key="1">
    <citation type="submission" date="2024-02" db="EMBL/GenBank/DDBJ databases">
        <title>The Genome Sequence of Enterococcus sp. DIV0159.</title>
        <authorList>
            <person name="Earl A."/>
            <person name="Manson A."/>
            <person name="Gilmore M."/>
            <person name="Sanders J."/>
            <person name="Shea T."/>
            <person name="Howe W."/>
            <person name="Livny J."/>
            <person name="Cuomo C."/>
            <person name="Neafsey D."/>
            <person name="Birren B."/>
        </authorList>
    </citation>
    <scope>NUCLEOTIDE SEQUENCE [LARGE SCALE GENOMIC DNA]</scope>
    <source>
        <strain evidence="2 3">665A</strain>
    </source>
</reference>
<accession>A0ABV0EMM2</accession>
<dbReference type="Pfam" id="PF04397">
    <property type="entry name" value="LytTR"/>
    <property type="match status" value="1"/>
</dbReference>
<dbReference type="InterPro" id="IPR046947">
    <property type="entry name" value="LytR-like"/>
</dbReference>
<sequence length="146" mass="16959">MKLNIIWNNQKGKDCIDIISHPINHEIVTHWQSQWMQAATLQAIQPSNQRTLLVALQEIEAIETMGHMSKIHMLSGDVLWLQKKLKELTYLEASGFYRINNSTILNIQQISAFSAGQHARLEVFTKNQQTYIVSRHYAKLFKEQLQ</sequence>
<evidence type="ECO:0000259" key="1">
    <source>
        <dbReference type="PROSITE" id="PS50930"/>
    </source>
</evidence>
<dbReference type="EMBL" id="JAFREL020000001">
    <property type="protein sequence ID" value="MEO1768958.1"/>
    <property type="molecule type" value="Genomic_DNA"/>
</dbReference>
<evidence type="ECO:0000313" key="3">
    <source>
        <dbReference type="Proteomes" id="UP000664357"/>
    </source>
</evidence>
<proteinExistence type="predicted"/>
<keyword evidence="3" id="KW-1185">Reference proteome</keyword>